<dbReference type="GO" id="GO:0044718">
    <property type="term" value="P:siderophore transmembrane transport"/>
    <property type="evidence" value="ECO:0007669"/>
    <property type="project" value="TreeGrafter"/>
</dbReference>
<feature type="domain" description="TonB-dependent receptor-like beta-barrel" evidence="11">
    <location>
        <begin position="340"/>
        <end position="796"/>
    </location>
</feature>
<sequence>MLSLFTFSQSFSQKNMSDKTFSFKVFGNCAECKQRIEGALKIKGVDSASWDANTKMLEVVFDTSKIQIEKIQSKILAVGHDLEDKKAGDKIYQSLPACCQYREKNDHNHATAKGVSANSVSGVVLSEDSKGNLSPLEGASVYWSGSHDGTVSDKSGFFTIQRGTDKAKLVVSYVGFQTDSAEITGEGQLQIVLASSGQLKGITIKAKPKFSYINLMGPMRNMTLNSADLLKAACCNLSESFETNPSVDVSYSDAVTGSKQIQLLGLAGVYTQLTVENLPGPRGLATPLGLNSIAGPWIESIQLSKGTGSVANGYESIAGQINVELKNPATAEKLYANGYVNDMGKTDFNLNLAHHLGDRWSTALLLHDDFLNNKVDFNKDGFRDLPTGNLFSAVNKWAYEDHKGMEVQFGVKALIDDKTGGEMQYQLKDKLSTNHYGLGIETQRLEGFAKIGYVFPEKRYKSIGLQLSGFNFQQDSYFGQIIYNARQNNFYSNLIYQSIINNSSNKFRTGISLSGDSYNEQYKANIFKRTEIVRGAFFEYTYTLLDKFSAVAGMRIDHNNLFGWFATPRLNVRYEPVKNTVIRVSAGRGQRTANIFAENMGALVSARQVNIIDGAAGKAYGLNPEVAWNKGISVDRKFQLFKRDAMLSFDFYRNDFTNQVVVDLEDARQIKFYNLKGKSFSNSFQGEFNFIPVEKLNVRMAYRKFDVKTTYGDKLLEKPFTAADRAFINLGYEIKSWKFDYTVNYVGRKRIPSTEANPVQYRINSYSPSYFSMNAQVSKSFGKDKNWELYAGGENLTNYFQKNIITAADEPFGNYFDASMVWGPVSGRLIYGGFRYKIK</sequence>
<keyword evidence="3" id="KW-1134">Transmembrane beta strand</keyword>
<evidence type="ECO:0000256" key="6">
    <source>
        <dbReference type="ARBA" id="ARBA00023077"/>
    </source>
</evidence>
<dbReference type="EMBL" id="RJJR01000001">
    <property type="protein sequence ID" value="RNI40315.1"/>
    <property type="molecule type" value="Genomic_DNA"/>
</dbReference>
<dbReference type="GO" id="GO:0015344">
    <property type="term" value="F:siderophore uptake transmembrane transporter activity"/>
    <property type="evidence" value="ECO:0007669"/>
    <property type="project" value="TreeGrafter"/>
</dbReference>
<dbReference type="AlphaFoldDB" id="A0A3M9NS70"/>
<evidence type="ECO:0000259" key="11">
    <source>
        <dbReference type="Pfam" id="PF00593"/>
    </source>
</evidence>
<dbReference type="InterPro" id="IPR036163">
    <property type="entry name" value="HMA_dom_sf"/>
</dbReference>
<organism evidence="12 13">
    <name type="scientific">Hanamia caeni</name>
    <dbReference type="NCBI Taxonomy" id="2294116"/>
    <lineage>
        <taxon>Bacteria</taxon>
        <taxon>Pseudomonadati</taxon>
        <taxon>Bacteroidota</taxon>
        <taxon>Chitinophagia</taxon>
        <taxon>Chitinophagales</taxon>
        <taxon>Chitinophagaceae</taxon>
        <taxon>Hanamia</taxon>
    </lineage>
</organism>
<keyword evidence="5" id="KW-0732">Signal</keyword>
<dbReference type="SUPFAM" id="SSF55008">
    <property type="entry name" value="HMA, heavy metal-associated domain"/>
    <property type="match status" value="1"/>
</dbReference>
<comment type="subcellular location">
    <subcellularLocation>
        <location evidence="1">Cell outer membrane</location>
        <topology evidence="1">Multi-pass membrane protein</topology>
    </subcellularLocation>
</comment>
<dbReference type="PANTHER" id="PTHR30069:SF29">
    <property type="entry name" value="HEMOGLOBIN AND HEMOGLOBIN-HAPTOGLOBIN-BINDING PROTEIN 1-RELATED"/>
    <property type="match status" value="1"/>
</dbReference>
<dbReference type="SUPFAM" id="SSF49464">
    <property type="entry name" value="Carboxypeptidase regulatory domain-like"/>
    <property type="match status" value="1"/>
</dbReference>
<dbReference type="InterPro" id="IPR006121">
    <property type="entry name" value="HMA_dom"/>
</dbReference>
<evidence type="ECO:0000256" key="1">
    <source>
        <dbReference type="ARBA" id="ARBA00004571"/>
    </source>
</evidence>
<keyword evidence="13" id="KW-1185">Reference proteome</keyword>
<evidence type="ECO:0000256" key="3">
    <source>
        <dbReference type="ARBA" id="ARBA00022452"/>
    </source>
</evidence>
<protein>
    <submittedName>
        <fullName evidence="12">TonB-dependent receptor</fullName>
    </submittedName>
</protein>
<evidence type="ECO:0000256" key="9">
    <source>
        <dbReference type="ARBA" id="ARBA00023237"/>
    </source>
</evidence>
<dbReference type="InterPro" id="IPR008969">
    <property type="entry name" value="CarboxyPept-like_regulatory"/>
</dbReference>
<keyword evidence="9" id="KW-0998">Cell outer membrane</keyword>
<evidence type="ECO:0000313" key="13">
    <source>
        <dbReference type="Proteomes" id="UP000267223"/>
    </source>
</evidence>
<keyword evidence="8 12" id="KW-0675">Receptor</keyword>
<evidence type="ECO:0000256" key="5">
    <source>
        <dbReference type="ARBA" id="ARBA00022729"/>
    </source>
</evidence>
<evidence type="ECO:0000313" key="12">
    <source>
        <dbReference type="EMBL" id="RNI40315.1"/>
    </source>
</evidence>
<dbReference type="Proteomes" id="UP000267223">
    <property type="component" value="Unassembled WGS sequence"/>
</dbReference>
<feature type="domain" description="HMA" evidence="10">
    <location>
        <begin position="29"/>
        <end position="80"/>
    </location>
</feature>
<evidence type="ECO:0000256" key="7">
    <source>
        <dbReference type="ARBA" id="ARBA00023136"/>
    </source>
</evidence>
<dbReference type="Pfam" id="PF00593">
    <property type="entry name" value="TonB_dep_Rec_b-barrel"/>
    <property type="match status" value="1"/>
</dbReference>
<keyword evidence="6" id="KW-0798">TonB box</keyword>
<dbReference type="GO" id="GO:0046872">
    <property type="term" value="F:metal ion binding"/>
    <property type="evidence" value="ECO:0007669"/>
    <property type="project" value="InterPro"/>
</dbReference>
<dbReference type="OrthoDB" id="1109239at2"/>
<dbReference type="InterPro" id="IPR039426">
    <property type="entry name" value="TonB-dep_rcpt-like"/>
</dbReference>
<keyword evidence="7" id="KW-0472">Membrane</keyword>
<dbReference type="Pfam" id="PF00403">
    <property type="entry name" value="HMA"/>
    <property type="match status" value="1"/>
</dbReference>
<proteinExistence type="predicted"/>
<accession>A0A3M9NS70</accession>
<dbReference type="PANTHER" id="PTHR30069">
    <property type="entry name" value="TONB-DEPENDENT OUTER MEMBRANE RECEPTOR"/>
    <property type="match status" value="1"/>
</dbReference>
<dbReference type="InterPro" id="IPR036942">
    <property type="entry name" value="Beta-barrel_TonB_sf"/>
</dbReference>
<dbReference type="SUPFAM" id="SSF56935">
    <property type="entry name" value="Porins"/>
    <property type="match status" value="1"/>
</dbReference>
<evidence type="ECO:0000256" key="2">
    <source>
        <dbReference type="ARBA" id="ARBA00022448"/>
    </source>
</evidence>
<dbReference type="InterPro" id="IPR000531">
    <property type="entry name" value="Beta-barrel_TonB"/>
</dbReference>
<keyword evidence="2" id="KW-0813">Transport</keyword>
<reference evidence="12 13" key="1">
    <citation type="submission" date="2018-11" db="EMBL/GenBank/DDBJ databases">
        <title>Draft genome sequence of Ferruginibacter sp. BO-59.</title>
        <authorList>
            <person name="Im W.T."/>
        </authorList>
    </citation>
    <scope>NUCLEOTIDE SEQUENCE [LARGE SCALE GENOMIC DNA]</scope>
    <source>
        <strain evidence="12 13">BO-59</strain>
    </source>
</reference>
<keyword evidence="4" id="KW-0812">Transmembrane</keyword>
<dbReference type="GO" id="GO:0009279">
    <property type="term" value="C:cell outer membrane"/>
    <property type="evidence" value="ECO:0007669"/>
    <property type="project" value="UniProtKB-SubCell"/>
</dbReference>
<dbReference type="Gene3D" id="2.40.170.20">
    <property type="entry name" value="TonB-dependent receptor, beta-barrel domain"/>
    <property type="match status" value="1"/>
</dbReference>
<dbReference type="Gene3D" id="3.30.70.100">
    <property type="match status" value="1"/>
</dbReference>
<gene>
    <name evidence="12" type="ORF">EFY79_00460</name>
</gene>
<dbReference type="Gene3D" id="2.170.130.10">
    <property type="entry name" value="TonB-dependent receptor, plug domain"/>
    <property type="match status" value="1"/>
</dbReference>
<evidence type="ECO:0000259" key="10">
    <source>
        <dbReference type="Pfam" id="PF00403"/>
    </source>
</evidence>
<evidence type="ECO:0000256" key="8">
    <source>
        <dbReference type="ARBA" id="ARBA00023170"/>
    </source>
</evidence>
<dbReference type="Pfam" id="PF13715">
    <property type="entry name" value="CarbopepD_reg_2"/>
    <property type="match status" value="1"/>
</dbReference>
<evidence type="ECO:0000256" key="4">
    <source>
        <dbReference type="ARBA" id="ARBA00022692"/>
    </source>
</evidence>
<dbReference type="InterPro" id="IPR037066">
    <property type="entry name" value="Plug_dom_sf"/>
</dbReference>
<comment type="caution">
    <text evidence="12">The sequence shown here is derived from an EMBL/GenBank/DDBJ whole genome shotgun (WGS) entry which is preliminary data.</text>
</comment>
<name>A0A3M9NS70_9BACT</name>